<evidence type="ECO:0000313" key="5">
    <source>
        <dbReference type="EMBL" id="GLL05331.1"/>
    </source>
</evidence>
<name>A0A9W6KRT1_9ACTN</name>
<evidence type="ECO:0000259" key="4">
    <source>
        <dbReference type="Pfam" id="PF08540"/>
    </source>
</evidence>
<evidence type="ECO:0000256" key="1">
    <source>
        <dbReference type="ARBA" id="ARBA00007061"/>
    </source>
</evidence>
<organism evidence="5 6">
    <name type="scientific">Dactylosporangium matsuzakiense</name>
    <dbReference type="NCBI Taxonomy" id="53360"/>
    <lineage>
        <taxon>Bacteria</taxon>
        <taxon>Bacillati</taxon>
        <taxon>Actinomycetota</taxon>
        <taxon>Actinomycetes</taxon>
        <taxon>Micromonosporales</taxon>
        <taxon>Micromonosporaceae</taxon>
        <taxon>Dactylosporangium</taxon>
    </lineage>
</organism>
<reference evidence="5" key="1">
    <citation type="journal article" date="2014" name="Int. J. Syst. Evol. Microbiol.">
        <title>Complete genome sequence of Corynebacterium casei LMG S-19264T (=DSM 44701T), isolated from a smear-ripened cheese.</title>
        <authorList>
            <consortium name="US DOE Joint Genome Institute (JGI-PGF)"/>
            <person name="Walter F."/>
            <person name="Albersmeier A."/>
            <person name="Kalinowski J."/>
            <person name="Ruckert C."/>
        </authorList>
    </citation>
    <scope>NUCLEOTIDE SEQUENCE</scope>
    <source>
        <strain evidence="5">VKM Ac-1321</strain>
    </source>
</reference>
<dbReference type="Proteomes" id="UP001143480">
    <property type="component" value="Unassembled WGS sequence"/>
</dbReference>
<dbReference type="SUPFAM" id="SSF53901">
    <property type="entry name" value="Thiolase-like"/>
    <property type="match status" value="2"/>
</dbReference>
<dbReference type="Pfam" id="PF01154">
    <property type="entry name" value="HMG_CoA_synt_N"/>
    <property type="match status" value="1"/>
</dbReference>
<dbReference type="GO" id="GO:0004421">
    <property type="term" value="F:hydroxymethylglutaryl-CoA synthase activity"/>
    <property type="evidence" value="ECO:0007669"/>
    <property type="project" value="InterPro"/>
</dbReference>
<dbReference type="Gene3D" id="3.40.47.10">
    <property type="match status" value="2"/>
</dbReference>
<feature type="domain" description="Hydroxymethylglutaryl-coenzyme A synthase C-terminal" evidence="4">
    <location>
        <begin position="265"/>
        <end position="361"/>
    </location>
</feature>
<feature type="domain" description="Hydroxymethylglutaryl-coenzyme A synthase N-terminal" evidence="3">
    <location>
        <begin position="72"/>
        <end position="168"/>
    </location>
</feature>
<dbReference type="RefSeq" id="WP_271189826.1">
    <property type="nucleotide sequence ID" value="NZ_BAAAXA010000001.1"/>
</dbReference>
<accession>A0A9W6KRT1</accession>
<dbReference type="InterPro" id="IPR013528">
    <property type="entry name" value="HMG_CoA_synth_N"/>
</dbReference>
<gene>
    <name evidence="5" type="ORF">GCM10017581_070780</name>
</gene>
<dbReference type="PANTHER" id="PTHR43323">
    <property type="entry name" value="3-HYDROXY-3-METHYLGLUTARYL COENZYME A SYNTHASE"/>
    <property type="match status" value="1"/>
</dbReference>
<reference evidence="5" key="2">
    <citation type="submission" date="2023-01" db="EMBL/GenBank/DDBJ databases">
        <authorList>
            <person name="Sun Q."/>
            <person name="Evtushenko L."/>
        </authorList>
    </citation>
    <scope>NUCLEOTIDE SEQUENCE</scope>
    <source>
        <strain evidence="5">VKM Ac-1321</strain>
    </source>
</reference>
<proteinExistence type="inferred from homology"/>
<keyword evidence="2" id="KW-0808">Transferase</keyword>
<comment type="similarity">
    <text evidence="1">Belongs to the thiolase-like superfamily. HMG-CoA synthase family.</text>
</comment>
<dbReference type="GO" id="GO:0006084">
    <property type="term" value="P:acetyl-CoA metabolic process"/>
    <property type="evidence" value="ECO:0007669"/>
    <property type="project" value="InterPro"/>
</dbReference>
<sequence>MRYGIEALNVYAGVAQIPVPALFAGRGLEPDRLTNLMMYNRSVGLPFEDPVTNAVNAAKPIVDALDPADRAAIEVLVTSTESGLDLSKSVASYVHDYLGLSRNCRLLEVKQACYAATGALQLATGYLAAGASPGAKALVIATDVALVDARAGYAEPATGHGAAAVLLSDDPRVLAVDLGAFGCYSYETMDSARPSPYFDIADVDRSLFAYLDCLTNSFADYRSRVDGADFATTFDHLVMHTPFSGLVRAAHRKMMRETGLPAAQAEEDFARRVQPSLVYPAQVGNLCSGSVYLALASLLDHADLGDGARVGLYSYGSGCSSEFFSGVVDSASSAAVATQGIRERLALRRELSFAEYEALLPEALQTLAPQEHRTVDLEPYADFLGGDRPLLVHAGTKDYHRTYEWR</sequence>
<dbReference type="EMBL" id="BSFP01000055">
    <property type="protein sequence ID" value="GLL05331.1"/>
    <property type="molecule type" value="Genomic_DNA"/>
</dbReference>
<evidence type="ECO:0000256" key="2">
    <source>
        <dbReference type="ARBA" id="ARBA00022679"/>
    </source>
</evidence>
<protein>
    <submittedName>
        <fullName evidence="5">Hydroxymethylglutaryl-CoA synthase</fullName>
    </submittedName>
</protein>
<evidence type="ECO:0000259" key="3">
    <source>
        <dbReference type="Pfam" id="PF01154"/>
    </source>
</evidence>
<dbReference type="InterPro" id="IPR016039">
    <property type="entry name" value="Thiolase-like"/>
</dbReference>
<dbReference type="PANTHER" id="PTHR43323:SF2">
    <property type="entry name" value="HYDROXYMETHYLGLUTARYL-COA SYNTHASE"/>
    <property type="match status" value="1"/>
</dbReference>
<comment type="caution">
    <text evidence="5">The sequence shown here is derived from an EMBL/GenBank/DDBJ whole genome shotgun (WGS) entry which is preliminary data.</text>
</comment>
<dbReference type="Pfam" id="PF08540">
    <property type="entry name" value="HMG_CoA_synt_C"/>
    <property type="match status" value="1"/>
</dbReference>
<evidence type="ECO:0000313" key="6">
    <source>
        <dbReference type="Proteomes" id="UP001143480"/>
    </source>
</evidence>
<dbReference type="AlphaFoldDB" id="A0A9W6KRT1"/>
<dbReference type="CDD" id="cd00827">
    <property type="entry name" value="init_cond_enzymes"/>
    <property type="match status" value="1"/>
</dbReference>
<keyword evidence="6" id="KW-1185">Reference proteome</keyword>
<dbReference type="InterPro" id="IPR013746">
    <property type="entry name" value="HMG_CoA_synt_C_dom"/>
</dbReference>